<reference evidence="4 5" key="1">
    <citation type="journal article" date="2014" name="Genome Announc.">
        <title>Draft genome sequences of eight enterohepatic helicobacter species isolated from both laboratory and wild rodents.</title>
        <authorList>
            <person name="Sheh A."/>
            <person name="Shen Z."/>
            <person name="Fox J.G."/>
        </authorList>
    </citation>
    <scope>NUCLEOTIDE SEQUENCE [LARGE SCALE GENOMIC DNA]</scope>
    <source>
        <strain evidence="4 5">MIT 97-6194</strain>
    </source>
</reference>
<dbReference type="GO" id="GO:0005886">
    <property type="term" value="C:plasma membrane"/>
    <property type="evidence" value="ECO:0007669"/>
    <property type="project" value="TreeGrafter"/>
</dbReference>
<evidence type="ECO:0000256" key="1">
    <source>
        <dbReference type="SAM" id="Phobius"/>
    </source>
</evidence>
<dbReference type="InterPro" id="IPR051311">
    <property type="entry name" value="DedA_domain"/>
</dbReference>
<dbReference type="OrthoDB" id="5372697at2"/>
<name>A0A347VWL8_9HELI</name>
<feature type="domain" description="VTT" evidence="2">
    <location>
        <begin position="33"/>
        <end position="151"/>
    </location>
</feature>
<evidence type="ECO:0000313" key="6">
    <source>
        <dbReference type="Proteomes" id="UP000477070"/>
    </source>
</evidence>
<organism evidence="4 5">
    <name type="scientific">Helicobacter saguini</name>
    <dbReference type="NCBI Taxonomy" id="1548018"/>
    <lineage>
        <taxon>Bacteria</taxon>
        <taxon>Pseudomonadati</taxon>
        <taxon>Campylobacterota</taxon>
        <taxon>Epsilonproteobacteria</taxon>
        <taxon>Campylobacterales</taxon>
        <taxon>Helicobacteraceae</taxon>
        <taxon>Helicobacter</taxon>
    </lineage>
</organism>
<keyword evidence="1" id="KW-1133">Transmembrane helix</keyword>
<feature type="transmembrane region" description="Helical" evidence="1">
    <location>
        <begin position="20"/>
        <end position="43"/>
    </location>
</feature>
<gene>
    <name evidence="3" type="ORF">DCO61_06760</name>
    <name evidence="4" type="ORF">LS64_001435</name>
</gene>
<evidence type="ECO:0000313" key="5">
    <source>
        <dbReference type="Proteomes" id="UP000029714"/>
    </source>
</evidence>
<comment type="caution">
    <text evidence="4">The sequence shown here is derived from an EMBL/GenBank/DDBJ whole genome shotgun (WGS) entry which is preliminary data.</text>
</comment>
<dbReference type="EMBL" id="JRMP02000002">
    <property type="protein sequence ID" value="TLD95550.1"/>
    <property type="molecule type" value="Genomic_DNA"/>
</dbReference>
<keyword evidence="1" id="KW-0812">Transmembrane</keyword>
<evidence type="ECO:0000259" key="2">
    <source>
        <dbReference type="Pfam" id="PF09335"/>
    </source>
</evidence>
<dbReference type="Pfam" id="PF09335">
    <property type="entry name" value="VTT_dom"/>
    <property type="match status" value="1"/>
</dbReference>
<dbReference type="RefSeq" id="WP_052062399.1">
    <property type="nucleotide sequence ID" value="NZ_JRMP02000002.1"/>
</dbReference>
<dbReference type="InterPro" id="IPR032816">
    <property type="entry name" value="VTT_dom"/>
</dbReference>
<reference evidence="4" key="3">
    <citation type="submission" date="2018-04" db="EMBL/GenBank/DDBJ databases">
        <authorList>
            <person name="Sheh A."/>
            <person name="Shen Z."/>
            <person name="Mannion A.J."/>
            <person name="Fox J.G."/>
        </authorList>
    </citation>
    <scope>NUCLEOTIDE SEQUENCE</scope>
    <source>
        <strain evidence="4">MIT 97-6194</strain>
    </source>
</reference>
<protein>
    <submittedName>
        <fullName evidence="4">DedA family protein</fullName>
    </submittedName>
</protein>
<dbReference type="STRING" id="1548018.LS64_04290"/>
<feature type="transmembrane region" description="Helical" evidence="1">
    <location>
        <begin position="167"/>
        <end position="188"/>
    </location>
</feature>
<dbReference type="PANTHER" id="PTHR42709">
    <property type="entry name" value="ALKALINE PHOSPHATASE LIKE PROTEIN"/>
    <property type="match status" value="1"/>
</dbReference>
<reference evidence="4 5" key="2">
    <citation type="journal article" date="2016" name="Infect. Immun.">
        <title>Helicobacter saguini, a Novel Helicobacter Isolated from Cotton-Top Tamarins with Ulcerative Colitis, Has Proinflammatory Properties and Induces Typhlocolitis and Dysplasia in Gnotobiotic IL-10-/- Mice.</title>
        <authorList>
            <person name="Shen Z."/>
            <person name="Mannion A."/>
            <person name="Whary M.T."/>
            <person name="Muthupalani S."/>
            <person name="Sheh A."/>
            <person name="Feng Y."/>
            <person name="Gong G."/>
            <person name="Vandamme P."/>
            <person name="Holcombe H.R."/>
            <person name="Paster B.J."/>
            <person name="Fox J.G."/>
        </authorList>
    </citation>
    <scope>NUCLEOTIDE SEQUENCE [LARGE SCALE GENOMIC DNA]</scope>
    <source>
        <strain evidence="4 5">MIT 97-6194</strain>
    </source>
</reference>
<evidence type="ECO:0000313" key="4">
    <source>
        <dbReference type="EMBL" id="TLD95550.1"/>
    </source>
</evidence>
<dbReference type="PANTHER" id="PTHR42709:SF2">
    <property type="entry name" value="INNER MEMBRANE PROTEIN YOHD"/>
    <property type="match status" value="1"/>
</dbReference>
<dbReference type="EMBL" id="QBIU01000001">
    <property type="protein sequence ID" value="MWV69703.1"/>
    <property type="molecule type" value="Genomic_DNA"/>
</dbReference>
<keyword evidence="1" id="KW-0472">Membrane</keyword>
<evidence type="ECO:0000313" key="3">
    <source>
        <dbReference type="EMBL" id="MWV69703.1"/>
    </source>
</evidence>
<feature type="transmembrane region" description="Helical" evidence="1">
    <location>
        <begin position="49"/>
        <end position="70"/>
    </location>
</feature>
<proteinExistence type="predicted"/>
<keyword evidence="5" id="KW-1185">Reference proteome</keyword>
<feature type="transmembrane region" description="Helical" evidence="1">
    <location>
        <begin position="140"/>
        <end position="161"/>
    </location>
</feature>
<dbReference type="Proteomes" id="UP000477070">
    <property type="component" value="Unassembled WGS sequence"/>
</dbReference>
<dbReference type="AlphaFoldDB" id="A0A347VWL8"/>
<dbReference type="Proteomes" id="UP000029714">
    <property type="component" value="Unassembled WGS sequence"/>
</dbReference>
<accession>A0A347VWL8</accession>
<sequence length="206" mass="23355">MENEAFEILKNYSNLESFGYLILFLYCMGGGYVAIISAGVLAAMGKLDLSVSIILAIVGNVLGSSMFALLARFQRKDIAKMLRKHRRKIAYLQVMIRRYDWLLFLVSKFIHGARTFVPLAVGISAYNMVKFLVINAVGAVLWGVSLGLLGYYASGFFLEIIKVLLKYPYFAPLVFIGIVILIAFYMYIKKRLKHNVFLQNLKNKNE</sequence>
<reference evidence="3 6" key="4">
    <citation type="submission" date="2019-12" db="EMBL/GenBank/DDBJ databases">
        <title>Multi-Generational Helicobacter saguini Isolates.</title>
        <authorList>
            <person name="Mannion A."/>
            <person name="Shen Z."/>
            <person name="Fox J.G."/>
        </authorList>
    </citation>
    <scope>NUCLEOTIDE SEQUENCE [LARGE SCALE GENOMIC DNA]</scope>
    <source>
        <strain evidence="3">16-048</strain>
        <strain evidence="6">16-048 (F4)</strain>
    </source>
</reference>